<feature type="region of interest" description="Disordered" evidence="3">
    <location>
        <begin position="165"/>
        <end position="227"/>
    </location>
</feature>
<dbReference type="GO" id="GO:0003676">
    <property type="term" value="F:nucleic acid binding"/>
    <property type="evidence" value="ECO:0007669"/>
    <property type="project" value="InterPro"/>
</dbReference>
<evidence type="ECO:0000313" key="6">
    <source>
        <dbReference type="Proteomes" id="UP000054018"/>
    </source>
</evidence>
<protein>
    <submittedName>
        <fullName evidence="5">Unplaced genomic scaffold scaffold_240, whole genome shotgun sequence</fullName>
    </submittedName>
</protein>
<evidence type="ECO:0000256" key="1">
    <source>
        <dbReference type="ARBA" id="ARBA00022664"/>
    </source>
</evidence>
<name>A0A0C9YLJ3_9AGAM</name>
<keyword evidence="2" id="KW-0863">Zinc-finger</keyword>
<dbReference type="PROSITE" id="PS50158">
    <property type="entry name" value="ZF_CCHC"/>
    <property type="match status" value="1"/>
</dbReference>
<dbReference type="InterPro" id="IPR036875">
    <property type="entry name" value="Znf_CCHC_sf"/>
</dbReference>
<dbReference type="HOGENOM" id="CLU_1090370_0_0_1"/>
<feature type="domain" description="CCHC-type" evidence="4">
    <location>
        <begin position="188"/>
        <end position="203"/>
    </location>
</feature>
<evidence type="ECO:0000259" key="4">
    <source>
        <dbReference type="PROSITE" id="PS50158"/>
    </source>
</evidence>
<accession>A0A0C9YLJ3</accession>
<organism evidence="5 6">
    <name type="scientific">Pisolithus microcarpus 441</name>
    <dbReference type="NCBI Taxonomy" id="765257"/>
    <lineage>
        <taxon>Eukaryota</taxon>
        <taxon>Fungi</taxon>
        <taxon>Dikarya</taxon>
        <taxon>Basidiomycota</taxon>
        <taxon>Agaricomycotina</taxon>
        <taxon>Agaricomycetes</taxon>
        <taxon>Agaricomycetidae</taxon>
        <taxon>Boletales</taxon>
        <taxon>Sclerodermatineae</taxon>
        <taxon>Pisolithaceae</taxon>
        <taxon>Pisolithus</taxon>
    </lineage>
</organism>
<dbReference type="Proteomes" id="UP000054018">
    <property type="component" value="Unassembled WGS sequence"/>
</dbReference>
<keyword evidence="6" id="KW-1185">Reference proteome</keyword>
<reference evidence="5 6" key="1">
    <citation type="submission" date="2014-04" db="EMBL/GenBank/DDBJ databases">
        <authorList>
            <consortium name="DOE Joint Genome Institute"/>
            <person name="Kuo A."/>
            <person name="Kohler A."/>
            <person name="Costa M.D."/>
            <person name="Nagy L.G."/>
            <person name="Floudas D."/>
            <person name="Copeland A."/>
            <person name="Barry K.W."/>
            <person name="Cichocki N."/>
            <person name="Veneault-Fourrey C."/>
            <person name="LaButti K."/>
            <person name="Lindquist E.A."/>
            <person name="Lipzen A."/>
            <person name="Lundell T."/>
            <person name="Morin E."/>
            <person name="Murat C."/>
            <person name="Sun H."/>
            <person name="Tunlid A."/>
            <person name="Henrissat B."/>
            <person name="Grigoriev I.V."/>
            <person name="Hibbett D.S."/>
            <person name="Martin F."/>
            <person name="Nordberg H.P."/>
            <person name="Cantor M.N."/>
            <person name="Hua S.X."/>
        </authorList>
    </citation>
    <scope>NUCLEOTIDE SEQUENCE [LARGE SCALE GENOMIC DNA]</scope>
    <source>
        <strain evidence="5 6">441</strain>
    </source>
</reference>
<dbReference type="AlphaFoldDB" id="A0A0C9YLJ3"/>
<dbReference type="Pfam" id="PF14223">
    <property type="entry name" value="Retrotran_gag_2"/>
    <property type="match status" value="1"/>
</dbReference>
<reference evidence="6" key="2">
    <citation type="submission" date="2015-01" db="EMBL/GenBank/DDBJ databases">
        <title>Evolutionary Origins and Diversification of the Mycorrhizal Mutualists.</title>
        <authorList>
            <consortium name="DOE Joint Genome Institute"/>
            <consortium name="Mycorrhizal Genomics Consortium"/>
            <person name="Kohler A."/>
            <person name="Kuo A."/>
            <person name="Nagy L.G."/>
            <person name="Floudas D."/>
            <person name="Copeland A."/>
            <person name="Barry K.W."/>
            <person name="Cichocki N."/>
            <person name="Veneault-Fourrey C."/>
            <person name="LaButti K."/>
            <person name="Lindquist E.A."/>
            <person name="Lipzen A."/>
            <person name="Lundell T."/>
            <person name="Morin E."/>
            <person name="Murat C."/>
            <person name="Riley R."/>
            <person name="Ohm R."/>
            <person name="Sun H."/>
            <person name="Tunlid A."/>
            <person name="Henrissat B."/>
            <person name="Grigoriev I.V."/>
            <person name="Hibbett D.S."/>
            <person name="Martin F."/>
        </authorList>
    </citation>
    <scope>NUCLEOTIDE SEQUENCE [LARGE SCALE GENOMIC DNA]</scope>
    <source>
        <strain evidence="6">441</strain>
    </source>
</reference>
<dbReference type="GO" id="GO:0008270">
    <property type="term" value="F:zinc ion binding"/>
    <property type="evidence" value="ECO:0007669"/>
    <property type="project" value="UniProtKB-KW"/>
</dbReference>
<dbReference type="STRING" id="765257.A0A0C9YLJ3"/>
<gene>
    <name evidence="5" type="ORF">PISMIDRAFT_17062</name>
</gene>
<proteinExistence type="predicted"/>
<sequence>MWKFHVQKVLEIQGLWEVIGGTDQTAPSVTTHPDEHAEWSIKDREACAQVTLTLKDEPLNGVMYVMTVAESWRKLSKHYEGQGKQTIAYLIRELFHGTLVDDSPMEPQLNAMQQKSLILNLLGQSLNESLVAIAMVISLPQSYSTLHTILMSTNDKLTSHSALVLKKPNNGDNKKKKGKGKGKSKITCYGCKETGHTKDKCPQRKNEDGKSSGDLDKDKKEKMEKADLSVKVAQVAKDLDLCLFMACANLKVSSQ</sequence>
<keyword evidence="2" id="KW-0862">Zinc</keyword>
<evidence type="ECO:0000256" key="3">
    <source>
        <dbReference type="SAM" id="MobiDB-lite"/>
    </source>
</evidence>
<keyword evidence="2" id="KW-0479">Metal-binding</keyword>
<dbReference type="EMBL" id="KN833924">
    <property type="protein sequence ID" value="KIK14739.1"/>
    <property type="molecule type" value="Genomic_DNA"/>
</dbReference>
<evidence type="ECO:0000313" key="5">
    <source>
        <dbReference type="EMBL" id="KIK14739.1"/>
    </source>
</evidence>
<keyword evidence="1" id="KW-0507">mRNA processing</keyword>
<evidence type="ECO:0000256" key="2">
    <source>
        <dbReference type="PROSITE-ProRule" id="PRU00047"/>
    </source>
</evidence>
<dbReference type="SUPFAM" id="SSF57756">
    <property type="entry name" value="Retrovirus zinc finger-like domains"/>
    <property type="match status" value="1"/>
</dbReference>
<dbReference type="GO" id="GO:0006397">
    <property type="term" value="P:mRNA processing"/>
    <property type="evidence" value="ECO:0007669"/>
    <property type="project" value="UniProtKB-KW"/>
</dbReference>
<feature type="compositionally biased region" description="Basic residues" evidence="3">
    <location>
        <begin position="174"/>
        <end position="184"/>
    </location>
</feature>
<dbReference type="InterPro" id="IPR001878">
    <property type="entry name" value="Znf_CCHC"/>
</dbReference>
<feature type="compositionally biased region" description="Basic and acidic residues" evidence="3">
    <location>
        <begin position="193"/>
        <end position="227"/>
    </location>
</feature>
<dbReference type="OrthoDB" id="2655772at2759"/>
<dbReference type="Gene3D" id="4.10.60.10">
    <property type="entry name" value="Zinc finger, CCHC-type"/>
    <property type="match status" value="1"/>
</dbReference>